<dbReference type="Proteomes" id="UP000270034">
    <property type="component" value="Chromosome"/>
</dbReference>
<evidence type="ECO:0000313" key="1">
    <source>
        <dbReference type="EMBL" id="BBC80419.1"/>
    </source>
</evidence>
<proteinExistence type="predicted"/>
<dbReference type="EMBL" id="AP018515">
    <property type="protein sequence ID" value="BBC80419.1"/>
    <property type="molecule type" value="Genomic_DNA"/>
</dbReference>
<protein>
    <submittedName>
        <fullName evidence="1">Uncharacterized protein</fullName>
    </submittedName>
</protein>
<name>A0A2Z5ZJ95_9PROT</name>
<sequence>MFVVLEIIFLEREFQNFIVSINENNKKGLLTLYEQPF</sequence>
<dbReference type="AlphaFoldDB" id="A0A2Z5ZJ95"/>
<evidence type="ECO:0000313" key="2">
    <source>
        <dbReference type="Proteomes" id="UP000270034"/>
    </source>
</evidence>
<accession>A0A2Z5ZJ95</accession>
<organism evidence="1 2">
    <name type="scientific">Acetobacter orientalis</name>
    <dbReference type="NCBI Taxonomy" id="146474"/>
    <lineage>
        <taxon>Bacteria</taxon>
        <taxon>Pseudomonadati</taxon>
        <taxon>Pseudomonadota</taxon>
        <taxon>Alphaproteobacteria</taxon>
        <taxon>Acetobacterales</taxon>
        <taxon>Acetobacteraceae</taxon>
        <taxon>Acetobacter</taxon>
    </lineage>
</organism>
<reference evidence="1 2" key="1">
    <citation type="submission" date="2018-02" db="EMBL/GenBank/DDBJ databases">
        <title>Acetobacter orientalis genome.</title>
        <authorList>
            <person name="Nakashima N."/>
            <person name="Tamura T."/>
        </authorList>
    </citation>
    <scope>NUCLEOTIDE SEQUENCE [LARGE SCALE GENOMIC DNA]</scope>
    <source>
        <strain evidence="1 2">FAN1</strain>
    </source>
</reference>
<dbReference type="KEGG" id="aot:AcetOri_orf03085"/>
<gene>
    <name evidence="1" type="ORF">AcetOrient_orf03085</name>
</gene>